<feature type="transmembrane region" description="Helical" evidence="9">
    <location>
        <begin position="44"/>
        <end position="62"/>
    </location>
</feature>
<dbReference type="RefSeq" id="WP_208006578.1">
    <property type="nucleotide sequence ID" value="NZ_JAGDFX010000023.1"/>
</dbReference>
<keyword evidence="3" id="KW-1003">Cell membrane</keyword>
<evidence type="ECO:0000256" key="2">
    <source>
        <dbReference type="ARBA" id="ARBA00022448"/>
    </source>
</evidence>
<evidence type="ECO:0000313" key="11">
    <source>
        <dbReference type="EMBL" id="MBO1520707.1"/>
    </source>
</evidence>
<evidence type="ECO:0000256" key="4">
    <source>
        <dbReference type="ARBA" id="ARBA00022519"/>
    </source>
</evidence>
<organism evidence="11 12">
    <name type="scientific">Oceanisphaera pacifica</name>
    <dbReference type="NCBI Taxonomy" id="2818389"/>
    <lineage>
        <taxon>Bacteria</taxon>
        <taxon>Pseudomonadati</taxon>
        <taxon>Pseudomonadota</taxon>
        <taxon>Gammaproteobacteria</taxon>
        <taxon>Aeromonadales</taxon>
        <taxon>Aeromonadaceae</taxon>
        <taxon>Oceanisphaera</taxon>
    </lineage>
</organism>
<keyword evidence="7 9" id="KW-0472">Membrane</keyword>
<evidence type="ECO:0000256" key="3">
    <source>
        <dbReference type="ARBA" id="ARBA00022475"/>
    </source>
</evidence>
<keyword evidence="6 9" id="KW-1133">Transmembrane helix</keyword>
<feature type="transmembrane region" description="Helical" evidence="9">
    <location>
        <begin position="12"/>
        <end position="29"/>
    </location>
</feature>
<feature type="transmembrane region" description="Helical" evidence="9">
    <location>
        <begin position="83"/>
        <end position="108"/>
    </location>
</feature>
<name>A0ABS3NJF3_9GAMM</name>
<dbReference type="EMBL" id="JAGDFX010000023">
    <property type="protein sequence ID" value="MBO1520707.1"/>
    <property type="molecule type" value="Genomic_DNA"/>
</dbReference>
<keyword evidence="4 9" id="KW-0997">Cell inner membrane</keyword>
<evidence type="ECO:0000256" key="1">
    <source>
        <dbReference type="ARBA" id="ARBA00004429"/>
    </source>
</evidence>
<comment type="similarity">
    <text evidence="8 9">Belongs to the TRAP transporter small permease family.</text>
</comment>
<sequence>MKKIYLKVEAALPAIIFSLIFIVMMINIITRELSSNALDWPIELSRYALVWLTFLGSVYLFRTDQHIRVDAFWNYLRRKINPTTITIIEIIKLSVIIFFSGFFSYYGYIFSERLKFFSSPSLNISQSYLYMIVPISGVFITLITLFKIYKTLKKGSE</sequence>
<gene>
    <name evidence="11" type="ORF">J3U76_13920</name>
</gene>
<feature type="domain" description="Tripartite ATP-independent periplasmic transporters DctQ component" evidence="10">
    <location>
        <begin position="20"/>
        <end position="152"/>
    </location>
</feature>
<evidence type="ECO:0000313" key="12">
    <source>
        <dbReference type="Proteomes" id="UP000664882"/>
    </source>
</evidence>
<dbReference type="InterPro" id="IPR007387">
    <property type="entry name" value="TRAP_DctQ"/>
</dbReference>
<keyword evidence="2 9" id="KW-0813">Transport</keyword>
<dbReference type="Proteomes" id="UP000664882">
    <property type="component" value="Unassembled WGS sequence"/>
</dbReference>
<comment type="subunit">
    <text evidence="9">The complex comprises the extracytoplasmic solute receptor protein and the two transmembrane proteins.</text>
</comment>
<protein>
    <recommendedName>
        <fullName evidence="9">TRAP transporter small permease protein</fullName>
    </recommendedName>
</protein>
<dbReference type="Pfam" id="PF04290">
    <property type="entry name" value="DctQ"/>
    <property type="match status" value="1"/>
</dbReference>
<comment type="subcellular location">
    <subcellularLocation>
        <location evidence="1 9">Cell inner membrane</location>
        <topology evidence="1 9">Multi-pass membrane protein</topology>
    </subcellularLocation>
</comment>
<keyword evidence="12" id="KW-1185">Reference proteome</keyword>
<reference evidence="11 12" key="1">
    <citation type="submission" date="2021-03" db="EMBL/GenBank/DDBJ databases">
        <title>Oceanisphaera sp. nov., isolated from the intestine.</title>
        <authorList>
            <person name="Zhao L.-H."/>
            <person name="Shi L.-F."/>
        </authorList>
    </citation>
    <scope>NUCLEOTIDE SEQUENCE [LARGE SCALE GENOMIC DNA]</scope>
    <source>
        <strain evidence="11 12">DM8</strain>
    </source>
</reference>
<comment type="caution">
    <text evidence="11">The sequence shown here is derived from an EMBL/GenBank/DDBJ whole genome shotgun (WGS) entry which is preliminary data.</text>
</comment>
<evidence type="ECO:0000256" key="7">
    <source>
        <dbReference type="ARBA" id="ARBA00023136"/>
    </source>
</evidence>
<comment type="function">
    <text evidence="9">Part of the tripartite ATP-independent periplasmic (TRAP) transport system.</text>
</comment>
<evidence type="ECO:0000256" key="6">
    <source>
        <dbReference type="ARBA" id="ARBA00022989"/>
    </source>
</evidence>
<dbReference type="PANTHER" id="PTHR35011:SF2">
    <property type="entry name" value="2,3-DIKETO-L-GULONATE TRAP TRANSPORTER SMALL PERMEASE PROTEIN YIAM"/>
    <property type="match status" value="1"/>
</dbReference>
<proteinExistence type="inferred from homology"/>
<evidence type="ECO:0000256" key="8">
    <source>
        <dbReference type="ARBA" id="ARBA00038436"/>
    </source>
</evidence>
<evidence type="ECO:0000259" key="10">
    <source>
        <dbReference type="Pfam" id="PF04290"/>
    </source>
</evidence>
<keyword evidence="5 9" id="KW-0812">Transmembrane</keyword>
<evidence type="ECO:0000256" key="5">
    <source>
        <dbReference type="ARBA" id="ARBA00022692"/>
    </source>
</evidence>
<evidence type="ECO:0000256" key="9">
    <source>
        <dbReference type="RuleBase" id="RU369079"/>
    </source>
</evidence>
<dbReference type="PANTHER" id="PTHR35011">
    <property type="entry name" value="2,3-DIKETO-L-GULONATE TRAP TRANSPORTER SMALL PERMEASE PROTEIN YIAM"/>
    <property type="match status" value="1"/>
</dbReference>
<accession>A0ABS3NJF3</accession>
<dbReference type="InterPro" id="IPR055348">
    <property type="entry name" value="DctQ"/>
</dbReference>
<feature type="transmembrane region" description="Helical" evidence="9">
    <location>
        <begin position="128"/>
        <end position="149"/>
    </location>
</feature>